<dbReference type="Proteomes" id="UP000255036">
    <property type="component" value="Unassembled WGS sequence"/>
</dbReference>
<keyword evidence="2" id="KW-0813">Transport</keyword>
<dbReference type="GO" id="GO:0006865">
    <property type="term" value="P:amino acid transport"/>
    <property type="evidence" value="ECO:0007669"/>
    <property type="project" value="UniProtKB-KW"/>
</dbReference>
<evidence type="ECO:0000256" key="3">
    <source>
        <dbReference type="ARBA" id="ARBA00022729"/>
    </source>
</evidence>
<evidence type="ECO:0000313" key="8">
    <source>
        <dbReference type="Proteomes" id="UP000255036"/>
    </source>
</evidence>
<evidence type="ECO:0000256" key="1">
    <source>
        <dbReference type="ARBA" id="ARBA00010062"/>
    </source>
</evidence>
<dbReference type="InterPro" id="IPR000709">
    <property type="entry name" value="Leu_Ile_Val-bd"/>
</dbReference>
<keyword evidence="8" id="KW-1185">Reference proteome</keyword>
<dbReference type="InterPro" id="IPR028082">
    <property type="entry name" value="Peripla_BP_I"/>
</dbReference>
<feature type="signal peptide" evidence="5">
    <location>
        <begin position="1"/>
        <end position="19"/>
    </location>
</feature>
<feature type="chain" id="PRO_5039714303" evidence="5">
    <location>
        <begin position="20"/>
        <end position="378"/>
    </location>
</feature>
<dbReference type="RefSeq" id="WP_115482668.1">
    <property type="nucleotide sequence ID" value="NZ_QRCT01000048.1"/>
</dbReference>
<dbReference type="PROSITE" id="PS51257">
    <property type="entry name" value="PROKAR_LIPOPROTEIN"/>
    <property type="match status" value="1"/>
</dbReference>
<dbReference type="PANTHER" id="PTHR30483">
    <property type="entry name" value="LEUCINE-SPECIFIC-BINDING PROTEIN"/>
    <property type="match status" value="1"/>
</dbReference>
<feature type="domain" description="Leucine-binding protein" evidence="6">
    <location>
        <begin position="38"/>
        <end position="373"/>
    </location>
</feature>
<proteinExistence type="inferred from homology"/>
<dbReference type="AlphaFoldDB" id="A0A371AT32"/>
<accession>A0A371AT32</accession>
<protein>
    <submittedName>
        <fullName evidence="7">ABC transporter substrate-binding protein</fullName>
    </submittedName>
</protein>
<evidence type="ECO:0000256" key="5">
    <source>
        <dbReference type="SAM" id="SignalP"/>
    </source>
</evidence>
<dbReference type="PANTHER" id="PTHR30483:SF6">
    <property type="entry name" value="PERIPLASMIC BINDING PROTEIN OF ABC TRANSPORTER FOR NATURAL AMINO ACIDS"/>
    <property type="match status" value="1"/>
</dbReference>
<evidence type="ECO:0000259" key="6">
    <source>
        <dbReference type="Pfam" id="PF13458"/>
    </source>
</evidence>
<dbReference type="Pfam" id="PF13458">
    <property type="entry name" value="Peripla_BP_6"/>
    <property type="match status" value="1"/>
</dbReference>
<dbReference type="CDD" id="cd06347">
    <property type="entry name" value="PBP1_ABC_LivK_ligand_binding-like"/>
    <property type="match status" value="1"/>
</dbReference>
<gene>
    <name evidence="7" type="ORF">DWV06_13265</name>
</gene>
<dbReference type="InterPro" id="IPR028081">
    <property type="entry name" value="Leu-bd"/>
</dbReference>
<dbReference type="PRINTS" id="PR00337">
    <property type="entry name" value="LEUILEVALBP"/>
</dbReference>
<keyword evidence="4" id="KW-0029">Amino-acid transport</keyword>
<evidence type="ECO:0000313" key="7">
    <source>
        <dbReference type="EMBL" id="RDU22734.1"/>
    </source>
</evidence>
<reference evidence="7 8" key="1">
    <citation type="submission" date="2018-07" db="EMBL/GenBank/DDBJ databases">
        <title>Anaerosacharophilus polymeroproducens gen. nov. sp. nov., an anaerobic bacterium isolated from salt field.</title>
        <authorList>
            <person name="Kim W."/>
            <person name="Yang S.-H."/>
            <person name="Oh J."/>
            <person name="Lee J.-H."/>
            <person name="Kwon K.K."/>
        </authorList>
    </citation>
    <scope>NUCLEOTIDE SEQUENCE [LARGE SCALE GENOMIC DNA]</scope>
    <source>
        <strain evidence="7 8">MCWD5</strain>
    </source>
</reference>
<dbReference type="InterPro" id="IPR051010">
    <property type="entry name" value="BCAA_transport"/>
</dbReference>
<comment type="caution">
    <text evidence="7">The sequence shown here is derived from an EMBL/GenBank/DDBJ whole genome shotgun (WGS) entry which is preliminary data.</text>
</comment>
<dbReference type="EMBL" id="QRCT01000048">
    <property type="protein sequence ID" value="RDU22734.1"/>
    <property type="molecule type" value="Genomic_DNA"/>
</dbReference>
<organism evidence="7 8">
    <name type="scientific">Anaerosacchariphilus polymeriproducens</name>
    <dbReference type="NCBI Taxonomy" id="1812858"/>
    <lineage>
        <taxon>Bacteria</taxon>
        <taxon>Bacillati</taxon>
        <taxon>Bacillota</taxon>
        <taxon>Clostridia</taxon>
        <taxon>Lachnospirales</taxon>
        <taxon>Lachnospiraceae</taxon>
        <taxon>Anaerosacchariphilus</taxon>
    </lineage>
</organism>
<dbReference type="Gene3D" id="3.40.50.2300">
    <property type="match status" value="2"/>
</dbReference>
<evidence type="ECO:0000256" key="4">
    <source>
        <dbReference type="ARBA" id="ARBA00022970"/>
    </source>
</evidence>
<sequence length="378" mass="40121">MKKLASLLLVVTMSAMVFSGCGNNGSSSSKKDDSTFLIGGSGPLTGSAATYGLSVKQGAEVAVKEINDAGGVKVGDKAYKLDLDFQDDENKEDKAVTAYNTLMDNDINAFLGTVTSTPCLALTKNAYDDGILLVTPSASALDCTKYDNAFRICFTDPMQGEKLAEYAVKTLGKKKIGIIYHNDDDYSIGLEKAFTEKVKELGGEIVASEASASKDNDFSTQLTSIKSSKADLIFAPVYYQAAAYITKQASDAGMKIPFIGGDGWDGILGVVTEPATVEGAVFLTPFTATDSSVADFVKTYEAAYKETPNQFAADGYDGVYAIAEAMKQAGSIKNEDLIAAMTKITVDGLTGKMTFDKSGEANKDAKFVEIKDGKYLVK</sequence>
<evidence type="ECO:0000256" key="2">
    <source>
        <dbReference type="ARBA" id="ARBA00022448"/>
    </source>
</evidence>
<dbReference type="SUPFAM" id="SSF53822">
    <property type="entry name" value="Periplasmic binding protein-like I"/>
    <property type="match status" value="1"/>
</dbReference>
<keyword evidence="3 5" id="KW-0732">Signal</keyword>
<comment type="similarity">
    <text evidence="1">Belongs to the leucine-binding protein family.</text>
</comment>
<dbReference type="OrthoDB" id="9783240at2"/>
<name>A0A371AT32_9FIRM</name>